<dbReference type="PANTHER" id="PTHR30349">
    <property type="entry name" value="PHAGE INTEGRASE-RELATED"/>
    <property type="match status" value="1"/>
</dbReference>
<dbReference type="Gene3D" id="1.10.150.130">
    <property type="match status" value="1"/>
</dbReference>
<evidence type="ECO:0000256" key="3">
    <source>
        <dbReference type="ARBA" id="ARBA00023172"/>
    </source>
</evidence>
<dbReference type="PROSITE" id="PS51900">
    <property type="entry name" value="CB"/>
    <property type="match status" value="1"/>
</dbReference>
<feature type="domain" description="Core-binding (CB)" evidence="5">
    <location>
        <begin position="13"/>
        <end position="98"/>
    </location>
</feature>
<keyword evidence="3" id="KW-0233">DNA recombination</keyword>
<evidence type="ECO:0008006" key="7">
    <source>
        <dbReference type="Google" id="ProtNLM"/>
    </source>
</evidence>
<feature type="domain" description="Tyr recombinase" evidence="4">
    <location>
        <begin position="119"/>
        <end position="231"/>
    </location>
</feature>
<dbReference type="GO" id="GO:0015074">
    <property type="term" value="P:DNA integration"/>
    <property type="evidence" value="ECO:0007669"/>
    <property type="project" value="UniProtKB-KW"/>
</dbReference>
<protein>
    <recommendedName>
        <fullName evidence="7">Tyr recombinase domain-containing protein</fullName>
    </recommendedName>
</protein>
<dbReference type="InterPro" id="IPR011010">
    <property type="entry name" value="DNA_brk_join_enz"/>
</dbReference>
<dbReference type="InterPro" id="IPR044068">
    <property type="entry name" value="CB"/>
</dbReference>
<feature type="non-terminal residue" evidence="6">
    <location>
        <position position="231"/>
    </location>
</feature>
<sequence>VRRASSVDIKSVGDLCVNIDSFELHIRAENLSPATLVAYSGTARQFHSYLVDHGMPSDVADIRREHVESFIADLLLKWKPATANNRYRGLQSFFKWTLEEGEVKTSPMANMKPPRIPENHPPVLREDDLKHLLATCEHSQDFESRRDAALIRVFIDTGARLSEIANLRCFPDDDTNNDVDLVGGILRVLGKGRRERILSIGAKTVRALDRYLRLRRARRTSQLFPWLWLGV</sequence>
<dbReference type="PROSITE" id="PS51898">
    <property type="entry name" value="TYR_RECOMBINASE"/>
    <property type="match status" value="1"/>
</dbReference>
<name>A0A382YDT7_9ZZZZ</name>
<dbReference type="Pfam" id="PF00589">
    <property type="entry name" value="Phage_integrase"/>
    <property type="match status" value="1"/>
</dbReference>
<keyword evidence="2" id="KW-0238">DNA-binding</keyword>
<dbReference type="InterPro" id="IPR050090">
    <property type="entry name" value="Tyrosine_recombinase_XerCD"/>
</dbReference>
<proteinExistence type="predicted"/>
<reference evidence="6" key="1">
    <citation type="submission" date="2018-05" db="EMBL/GenBank/DDBJ databases">
        <authorList>
            <person name="Lanie J.A."/>
            <person name="Ng W.-L."/>
            <person name="Kazmierczak K.M."/>
            <person name="Andrzejewski T.M."/>
            <person name="Davidsen T.M."/>
            <person name="Wayne K.J."/>
            <person name="Tettelin H."/>
            <person name="Glass J.I."/>
            <person name="Rusch D."/>
            <person name="Podicherti R."/>
            <person name="Tsui H.-C.T."/>
            <person name="Winkler M.E."/>
        </authorList>
    </citation>
    <scope>NUCLEOTIDE SEQUENCE</scope>
</reference>
<dbReference type="Gene3D" id="1.10.443.10">
    <property type="entry name" value="Intergrase catalytic core"/>
    <property type="match status" value="1"/>
</dbReference>
<evidence type="ECO:0000259" key="4">
    <source>
        <dbReference type="PROSITE" id="PS51898"/>
    </source>
</evidence>
<evidence type="ECO:0000313" key="6">
    <source>
        <dbReference type="EMBL" id="SVD81477.1"/>
    </source>
</evidence>
<evidence type="ECO:0000256" key="2">
    <source>
        <dbReference type="ARBA" id="ARBA00023125"/>
    </source>
</evidence>
<dbReference type="GO" id="GO:0006310">
    <property type="term" value="P:DNA recombination"/>
    <property type="evidence" value="ECO:0007669"/>
    <property type="project" value="UniProtKB-KW"/>
</dbReference>
<dbReference type="AlphaFoldDB" id="A0A382YDT7"/>
<dbReference type="EMBL" id="UINC01175050">
    <property type="protein sequence ID" value="SVD81477.1"/>
    <property type="molecule type" value="Genomic_DNA"/>
</dbReference>
<dbReference type="InterPro" id="IPR004107">
    <property type="entry name" value="Integrase_SAM-like_N"/>
</dbReference>
<organism evidence="6">
    <name type="scientific">marine metagenome</name>
    <dbReference type="NCBI Taxonomy" id="408172"/>
    <lineage>
        <taxon>unclassified sequences</taxon>
        <taxon>metagenomes</taxon>
        <taxon>ecological metagenomes</taxon>
    </lineage>
</organism>
<dbReference type="InterPro" id="IPR010998">
    <property type="entry name" value="Integrase_recombinase_N"/>
</dbReference>
<gene>
    <name evidence="6" type="ORF">METZ01_LOCUS434331</name>
</gene>
<evidence type="ECO:0000256" key="1">
    <source>
        <dbReference type="ARBA" id="ARBA00022908"/>
    </source>
</evidence>
<accession>A0A382YDT7</accession>
<feature type="non-terminal residue" evidence="6">
    <location>
        <position position="1"/>
    </location>
</feature>
<dbReference type="InterPro" id="IPR002104">
    <property type="entry name" value="Integrase_catalytic"/>
</dbReference>
<evidence type="ECO:0000259" key="5">
    <source>
        <dbReference type="PROSITE" id="PS51900"/>
    </source>
</evidence>
<dbReference type="Pfam" id="PF13495">
    <property type="entry name" value="Phage_int_SAM_4"/>
    <property type="match status" value="1"/>
</dbReference>
<keyword evidence="1" id="KW-0229">DNA integration</keyword>
<dbReference type="PANTHER" id="PTHR30349:SF81">
    <property type="entry name" value="TYROSINE RECOMBINASE XERC"/>
    <property type="match status" value="1"/>
</dbReference>
<dbReference type="InterPro" id="IPR013762">
    <property type="entry name" value="Integrase-like_cat_sf"/>
</dbReference>
<dbReference type="GO" id="GO:0003677">
    <property type="term" value="F:DNA binding"/>
    <property type="evidence" value="ECO:0007669"/>
    <property type="project" value="UniProtKB-KW"/>
</dbReference>
<dbReference type="SUPFAM" id="SSF56349">
    <property type="entry name" value="DNA breaking-rejoining enzymes"/>
    <property type="match status" value="1"/>
</dbReference>